<feature type="compositionally biased region" description="Polar residues" evidence="1">
    <location>
        <begin position="559"/>
        <end position="578"/>
    </location>
</feature>
<evidence type="ECO:0000313" key="3">
    <source>
        <dbReference type="Proteomes" id="UP000324022"/>
    </source>
</evidence>
<protein>
    <submittedName>
        <fullName evidence="2">Uncharacterized protein</fullName>
    </submittedName>
</protein>
<feature type="region of interest" description="Disordered" evidence="1">
    <location>
        <begin position="513"/>
        <end position="596"/>
    </location>
</feature>
<feature type="region of interest" description="Disordered" evidence="1">
    <location>
        <begin position="107"/>
        <end position="155"/>
    </location>
</feature>
<keyword evidence="3" id="KW-1185">Reference proteome</keyword>
<sequence>MATIGSFIEAQQSSQSEYTLQLHGDLSTFKHIVSATLSTAQSPTKQVDSPQLDHDFCRYSTSLSSGSTNSTESLVSALSSFPATPVGTPLELRNDFLRTPKKSDFIHTQKPASCSGSTTDSDATYVPGSPLLHASRESTPPSSSARSSCEYHTSESDDFHVDPLFTAPSITQTSVGNSSFQTQAQPTMQTDNLDHQAFNLEDDSDPDAFASVLSCFDFQTLRPPSGRVQTRRGASPVHIRSLICELETGLSRFRSAAQELTEELEALLEGRGSKLDQLLLSSVRRATTQALEAMAMASWYRQTKLVETGMTSSKAEKSSLCVCPESYAKLPGADARRKDALAPSAETTDNLVICGPYSSAVGIDQTEFNLAKCRRNGFEAATRDCSSMDSVTTSSKTIRPQSADPSETAASLSIEDIARARSSTPLHFNQPSSAFGPSQRHWQAQRVDAAMRPGQMGSNPKVRHRSISNAGPTTEVQTKSIRRIPSLHVGKTRDLVLAAPEIASLRSNDCLFQFPSAGPSPPGSPTPTLTGQQTETDRQPKQSLKSLRNLKISLRPAQKEQTLVQAASPDTPTTQQQAVPRFLPSQPSNLAKRSVSDPVTGSQAIVLATKRPGSLAYPVSKFKPSGLPLTRLTGLVKPLTQLRRKHNPEAPSEDSMTKEDGEQSNRKLSLRSLLRAFSG</sequence>
<evidence type="ECO:0000313" key="2">
    <source>
        <dbReference type="EMBL" id="SPO31125.1"/>
    </source>
</evidence>
<dbReference type="Proteomes" id="UP000324022">
    <property type="component" value="Unassembled WGS sequence"/>
</dbReference>
<feature type="compositionally biased region" description="Polar residues" evidence="1">
    <location>
        <begin position="467"/>
        <end position="478"/>
    </location>
</feature>
<dbReference type="AlphaFoldDB" id="A0A5C3EM04"/>
<feature type="compositionally biased region" description="Low complexity" evidence="1">
    <location>
        <begin position="670"/>
        <end position="679"/>
    </location>
</feature>
<organism evidence="2 3">
    <name type="scientific">Ustilago trichophora</name>
    <dbReference type="NCBI Taxonomy" id="86804"/>
    <lineage>
        <taxon>Eukaryota</taxon>
        <taxon>Fungi</taxon>
        <taxon>Dikarya</taxon>
        <taxon>Basidiomycota</taxon>
        <taxon>Ustilaginomycotina</taxon>
        <taxon>Ustilaginomycetes</taxon>
        <taxon>Ustilaginales</taxon>
        <taxon>Ustilaginaceae</taxon>
        <taxon>Ustilago</taxon>
    </lineage>
</organism>
<reference evidence="2 3" key="1">
    <citation type="submission" date="2018-03" db="EMBL/GenBank/DDBJ databases">
        <authorList>
            <person name="Guldener U."/>
        </authorList>
    </citation>
    <scope>NUCLEOTIDE SEQUENCE [LARGE SCALE GENOMIC DNA]</scope>
    <source>
        <strain evidence="2 3">NBRC100155</strain>
    </source>
</reference>
<dbReference type="OrthoDB" id="2551086at2759"/>
<gene>
    <name evidence="2" type="ORF">UTRI_05232_B</name>
</gene>
<feature type="compositionally biased region" description="Polar residues" evidence="1">
    <location>
        <begin position="585"/>
        <end position="596"/>
    </location>
</feature>
<feature type="compositionally biased region" description="Low complexity" evidence="1">
    <location>
        <begin position="137"/>
        <end position="148"/>
    </location>
</feature>
<evidence type="ECO:0000256" key="1">
    <source>
        <dbReference type="SAM" id="MobiDB-lite"/>
    </source>
</evidence>
<dbReference type="EMBL" id="OOIN01000036">
    <property type="protein sequence ID" value="SPO31125.1"/>
    <property type="molecule type" value="Genomic_DNA"/>
</dbReference>
<feature type="compositionally biased region" description="Polar residues" evidence="1">
    <location>
        <begin position="110"/>
        <end position="122"/>
    </location>
</feature>
<name>A0A5C3EM04_9BASI</name>
<accession>A0A5C3EM04</accession>
<feature type="compositionally biased region" description="Basic and acidic residues" evidence="1">
    <location>
        <begin position="655"/>
        <end position="665"/>
    </location>
</feature>
<feature type="region of interest" description="Disordered" evidence="1">
    <location>
        <begin position="453"/>
        <end position="478"/>
    </location>
</feature>
<proteinExistence type="predicted"/>
<feature type="region of interest" description="Disordered" evidence="1">
    <location>
        <begin position="390"/>
        <end position="410"/>
    </location>
</feature>
<feature type="region of interest" description="Disordered" evidence="1">
    <location>
        <begin position="639"/>
        <end position="679"/>
    </location>
</feature>